<sequence>MNSSLAFKVAVPTVAVPSVAGASYLAFFKQDEIKDSLKALIEKEGKRIVLEDYSNSHDNIWDEIAKEYKTSSITVEGVSKTNPDKAQVKEYCKNTSSLIDEKLLDTYRTLCSRGKLIDQINEDLKSEKKAWLTSTNKDDWTANKTAYGDGNGSTLLIPQTGQGSTTISKEQISEEKLMEWCSSASFRPFVNKTHTDYTVSKHNCTKSNA</sequence>
<dbReference type="KEGG" id="mha:HF1_13660"/>
<protein>
    <submittedName>
        <fullName evidence="1">Uncharacterized protein</fullName>
    </submittedName>
</protein>
<accession>E8ZJQ3</accession>
<dbReference type="Proteomes" id="UP000008637">
    <property type="component" value="Chromosome"/>
</dbReference>
<evidence type="ECO:0000313" key="2">
    <source>
        <dbReference type="Proteomes" id="UP000008637"/>
    </source>
</evidence>
<gene>
    <name evidence="1" type="ORF">HF1_13660</name>
</gene>
<reference evidence="1 2" key="1">
    <citation type="journal article" date="2011" name="J. Bacteriol.">
        <title>Complete genome sequence of Mycoplasma haemofelis, a hemotropic mycoplasma.</title>
        <authorList>
            <person name="Barker E.N."/>
            <person name="Helps C.R."/>
            <person name="Peters I.R."/>
            <person name="Darby A.C."/>
            <person name="Radford A.D."/>
            <person name="Tasker S."/>
        </authorList>
    </citation>
    <scope>NUCLEOTIDE SEQUENCE [LARGE SCALE GENOMIC DNA]</scope>
    <source>
        <strain evidence="1 2">Langford 1</strain>
    </source>
</reference>
<proteinExistence type="predicted"/>
<evidence type="ECO:0000313" key="1">
    <source>
        <dbReference type="EMBL" id="CBY93374.1"/>
    </source>
</evidence>
<organism evidence="1 2">
    <name type="scientific">Mycoplasma haemofelis (strain Langford 1)</name>
    <name type="common">Haemobartonella felis</name>
    <dbReference type="NCBI Taxonomy" id="941640"/>
    <lineage>
        <taxon>Bacteria</taxon>
        <taxon>Bacillati</taxon>
        <taxon>Mycoplasmatota</taxon>
        <taxon>Mollicutes</taxon>
        <taxon>Mycoplasmataceae</taxon>
        <taxon>Mycoplasma</taxon>
    </lineage>
</organism>
<dbReference type="AlphaFoldDB" id="E8ZJQ3"/>
<dbReference type="HOGENOM" id="CLU_114919_0_0_14"/>
<keyword evidence="2" id="KW-1185">Reference proteome</keyword>
<name>E8ZJQ3_MYCHL</name>
<dbReference type="EMBL" id="FR773153">
    <property type="protein sequence ID" value="CBY93374.1"/>
    <property type="molecule type" value="Genomic_DNA"/>
</dbReference>